<evidence type="ECO:0000256" key="1">
    <source>
        <dbReference type="SAM" id="Coils"/>
    </source>
</evidence>
<dbReference type="Proteomes" id="UP000323011">
    <property type="component" value="Unassembled WGS sequence"/>
</dbReference>
<dbReference type="PANTHER" id="PTHR45691">
    <property type="entry name" value="PROTEIN DIAPHANOUS"/>
    <property type="match status" value="1"/>
</dbReference>
<feature type="coiled-coil region" evidence="1">
    <location>
        <begin position="582"/>
        <end position="609"/>
    </location>
</feature>
<dbReference type="EMBL" id="VLTN01000028">
    <property type="protein sequence ID" value="KAA0151211.1"/>
    <property type="molecule type" value="Genomic_DNA"/>
</dbReference>
<evidence type="ECO:0000313" key="5">
    <source>
        <dbReference type="Proteomes" id="UP000323011"/>
    </source>
</evidence>
<dbReference type="PANTHER" id="PTHR45691:SF6">
    <property type="entry name" value="PROTEIN DIAPHANOUS"/>
    <property type="match status" value="1"/>
</dbReference>
<keyword evidence="5" id="KW-1185">Reference proteome</keyword>
<dbReference type="Pfam" id="PF02181">
    <property type="entry name" value="FH2"/>
    <property type="match status" value="1"/>
</dbReference>
<dbReference type="PROSITE" id="PS51444">
    <property type="entry name" value="FH2"/>
    <property type="match status" value="1"/>
</dbReference>
<dbReference type="SUPFAM" id="SSF101447">
    <property type="entry name" value="Formin homology 2 domain (FH2 domain)"/>
    <property type="match status" value="1"/>
</dbReference>
<dbReference type="GO" id="GO:0030041">
    <property type="term" value="P:actin filament polymerization"/>
    <property type="evidence" value="ECO:0007669"/>
    <property type="project" value="TreeGrafter"/>
</dbReference>
<sequence>MLLRSGMMLGLGMGPASVRRRNMSARAVRLLSLGLGPLLIQRRERSRRAACLLALALGPFSVRTRDEDEEAARAKALKKARRVAHKLRSKAKAARTKDVKWQALDRSLNTLWDHSKRPVFSPKDTLRLLLGMQSAPHSPQARAARAEGAVRATDADAADGGSTTITALLQRADLLPDLPSDDEEEAEGDAAEAAAVAAHGVRGRSIIRAASAAALHRSNSSAAIDAEVTDLVTHPAQKRIHALIFGDDIESHFAMGAAPKSKVATSAAVKSLLSAKVAQAVGIGLRTLGVSGEGAEAEAAIRTMARAVAAGDVEAAGGQAAVVTMSRMGCYDRDSSAAVMADARPAVELPAAEMYVRVMVGSVPRVQERLGLLTFSEAVEDQLASAEAAAGVLLRASEEASTSALLVSLLRDVVLPAGNALNRFTKNAAAAGFRLAGLAELGAVKSAEGENLVQYIARRLVAYADALRRQSRRGKAQAALPGDAAAAAAGRGAAPGADGGDGEEGSGAGAMALLFARKELPSAEAACKLSTPAVEADVTQARAAVAKAAKALADIGESKGAGLPAGAEAEGPDHAAEAAVFVDRVSATVDTLQDRVAAAEALLKRATQAFEKLLGFFGEDGGDASGEGGEAAPEPSSFFGVLLGFLQDLEEAAEKELASIKKREMRAKEEARKAERRANKEAGASFSRGRGEASPAAVMAELSGRLRTGSGPG</sequence>
<gene>
    <name evidence="4" type="ORF">FNF29_04687</name>
</gene>
<dbReference type="InterPro" id="IPR051412">
    <property type="entry name" value="Formin_Homology_Diaphanous_sf"/>
</dbReference>
<evidence type="ECO:0000256" key="2">
    <source>
        <dbReference type="SAM" id="MobiDB-lite"/>
    </source>
</evidence>
<feature type="compositionally biased region" description="Basic and acidic residues" evidence="2">
    <location>
        <begin position="664"/>
        <end position="680"/>
    </location>
</feature>
<dbReference type="AlphaFoldDB" id="A0A5A8CH90"/>
<evidence type="ECO:0000313" key="4">
    <source>
        <dbReference type="EMBL" id="KAA0151211.1"/>
    </source>
</evidence>
<name>A0A5A8CH90_CAFRO</name>
<organism evidence="4 5">
    <name type="scientific">Cafeteria roenbergensis</name>
    <name type="common">Marine flagellate</name>
    <dbReference type="NCBI Taxonomy" id="33653"/>
    <lineage>
        <taxon>Eukaryota</taxon>
        <taxon>Sar</taxon>
        <taxon>Stramenopiles</taxon>
        <taxon>Bigyra</taxon>
        <taxon>Opalozoa</taxon>
        <taxon>Bicosoecida</taxon>
        <taxon>Cafeteriaceae</taxon>
        <taxon>Cafeteria</taxon>
    </lineage>
</organism>
<dbReference type="GO" id="GO:0005884">
    <property type="term" value="C:actin filament"/>
    <property type="evidence" value="ECO:0007669"/>
    <property type="project" value="TreeGrafter"/>
</dbReference>
<dbReference type="Gene3D" id="1.20.58.2220">
    <property type="entry name" value="Formin, FH2 domain"/>
    <property type="match status" value="1"/>
</dbReference>
<comment type="caution">
    <text evidence="4">The sequence shown here is derived from an EMBL/GenBank/DDBJ whole genome shotgun (WGS) entry which is preliminary data.</text>
</comment>
<dbReference type="InterPro" id="IPR015425">
    <property type="entry name" value="FH2_Formin"/>
</dbReference>
<reference evidence="4 5" key="1">
    <citation type="submission" date="2019-07" db="EMBL/GenBank/DDBJ databases">
        <title>Genomes of Cafeteria roenbergensis.</title>
        <authorList>
            <person name="Fischer M.G."/>
            <person name="Hackl T."/>
            <person name="Roman M."/>
        </authorList>
    </citation>
    <scope>NUCLEOTIDE SEQUENCE [LARGE SCALE GENOMIC DNA]</scope>
    <source>
        <strain evidence="4 5">BVI</strain>
    </source>
</reference>
<feature type="domain" description="FH2" evidence="3">
    <location>
        <begin position="197"/>
        <end position="675"/>
    </location>
</feature>
<dbReference type="SMART" id="SM00498">
    <property type="entry name" value="FH2"/>
    <property type="match status" value="1"/>
</dbReference>
<proteinExistence type="predicted"/>
<protein>
    <recommendedName>
        <fullName evidence="3">FH2 domain-containing protein</fullName>
    </recommendedName>
</protein>
<feature type="region of interest" description="Disordered" evidence="2">
    <location>
        <begin position="664"/>
        <end position="713"/>
    </location>
</feature>
<accession>A0A5A8CH90</accession>
<dbReference type="InterPro" id="IPR042201">
    <property type="entry name" value="FH2_Formin_sf"/>
</dbReference>
<keyword evidence="1" id="KW-0175">Coiled coil</keyword>
<evidence type="ECO:0000259" key="3">
    <source>
        <dbReference type="PROSITE" id="PS51444"/>
    </source>
</evidence>